<dbReference type="AlphaFoldDB" id="A0A0A9AJE9"/>
<organism evidence="1">
    <name type="scientific">Arundo donax</name>
    <name type="common">Giant reed</name>
    <name type="synonym">Donax arundinaceus</name>
    <dbReference type="NCBI Taxonomy" id="35708"/>
    <lineage>
        <taxon>Eukaryota</taxon>
        <taxon>Viridiplantae</taxon>
        <taxon>Streptophyta</taxon>
        <taxon>Embryophyta</taxon>
        <taxon>Tracheophyta</taxon>
        <taxon>Spermatophyta</taxon>
        <taxon>Magnoliopsida</taxon>
        <taxon>Liliopsida</taxon>
        <taxon>Poales</taxon>
        <taxon>Poaceae</taxon>
        <taxon>PACMAD clade</taxon>
        <taxon>Arundinoideae</taxon>
        <taxon>Arundineae</taxon>
        <taxon>Arundo</taxon>
    </lineage>
</organism>
<sequence>MRCYQDVDLDGFHLPRFLSTLTSHASIFLLTSGLDFSIFPPLRY</sequence>
<proteinExistence type="predicted"/>
<reference evidence="1" key="2">
    <citation type="journal article" date="2015" name="Data Brief">
        <title>Shoot transcriptome of the giant reed, Arundo donax.</title>
        <authorList>
            <person name="Barrero R.A."/>
            <person name="Guerrero F.D."/>
            <person name="Moolhuijzen P."/>
            <person name="Goolsby J.A."/>
            <person name="Tidwell J."/>
            <person name="Bellgard S.E."/>
            <person name="Bellgard M.I."/>
        </authorList>
    </citation>
    <scope>NUCLEOTIDE SEQUENCE</scope>
    <source>
        <tissue evidence="1">Shoot tissue taken approximately 20 cm above the soil surface</tissue>
    </source>
</reference>
<protein>
    <submittedName>
        <fullName evidence="1">Uncharacterized protein</fullName>
    </submittedName>
</protein>
<accession>A0A0A9AJE9</accession>
<name>A0A0A9AJE9_ARUDO</name>
<reference evidence="1" key="1">
    <citation type="submission" date="2014-09" db="EMBL/GenBank/DDBJ databases">
        <authorList>
            <person name="Magalhaes I.L.F."/>
            <person name="Oliveira U."/>
            <person name="Santos F.R."/>
            <person name="Vidigal T.H.D.A."/>
            <person name="Brescovit A.D."/>
            <person name="Santos A.J."/>
        </authorList>
    </citation>
    <scope>NUCLEOTIDE SEQUENCE</scope>
    <source>
        <tissue evidence="1">Shoot tissue taken approximately 20 cm above the soil surface</tissue>
    </source>
</reference>
<dbReference type="EMBL" id="GBRH01246609">
    <property type="protein sequence ID" value="JAD51286.1"/>
    <property type="molecule type" value="Transcribed_RNA"/>
</dbReference>
<evidence type="ECO:0000313" key="1">
    <source>
        <dbReference type="EMBL" id="JAD51286.1"/>
    </source>
</evidence>